<organism evidence="1 2">
    <name type="scientific">Candidatus Fimiplasma intestinipullorum</name>
    <dbReference type="NCBI Taxonomy" id="2840825"/>
    <lineage>
        <taxon>Bacteria</taxon>
        <taxon>Bacillati</taxon>
        <taxon>Bacillota</taxon>
        <taxon>Clostridia</taxon>
        <taxon>Eubacteriales</taxon>
        <taxon>Candidatus Fimiplasma</taxon>
    </lineage>
</organism>
<dbReference type="Proteomes" id="UP000824175">
    <property type="component" value="Unassembled WGS sequence"/>
</dbReference>
<sequence length="77" mass="8794">MISDKIKDLLKIKKCKAIAYSNALGLNKETALYTKYNRQSFKVQDLIILGELTNTKLAFIDDDNNPVVLFDTEDLKK</sequence>
<comment type="caution">
    <text evidence="1">The sequence shown here is derived from an EMBL/GenBank/DDBJ whole genome shotgun (WGS) entry which is preliminary data.</text>
</comment>
<accession>A0A9D1HR40</accession>
<reference evidence="1" key="2">
    <citation type="journal article" date="2021" name="PeerJ">
        <title>Extensive microbial diversity within the chicken gut microbiome revealed by metagenomics and culture.</title>
        <authorList>
            <person name="Gilroy R."/>
            <person name="Ravi A."/>
            <person name="Getino M."/>
            <person name="Pursley I."/>
            <person name="Horton D.L."/>
            <person name="Alikhan N.F."/>
            <person name="Baker D."/>
            <person name="Gharbi K."/>
            <person name="Hall N."/>
            <person name="Watson M."/>
            <person name="Adriaenssens E.M."/>
            <person name="Foster-Nyarko E."/>
            <person name="Jarju S."/>
            <person name="Secka A."/>
            <person name="Antonio M."/>
            <person name="Oren A."/>
            <person name="Chaudhuri R.R."/>
            <person name="La Ragione R."/>
            <person name="Hildebrand F."/>
            <person name="Pallen M.J."/>
        </authorList>
    </citation>
    <scope>NUCLEOTIDE SEQUENCE</scope>
    <source>
        <strain evidence="1">CHK195-11698</strain>
    </source>
</reference>
<gene>
    <name evidence="1" type="ORF">IAD15_10045</name>
</gene>
<name>A0A9D1HR40_9FIRM</name>
<evidence type="ECO:0000313" key="2">
    <source>
        <dbReference type="Proteomes" id="UP000824175"/>
    </source>
</evidence>
<protein>
    <submittedName>
        <fullName evidence="1">Uncharacterized protein</fullName>
    </submittedName>
</protein>
<dbReference type="EMBL" id="DVMJ01000088">
    <property type="protein sequence ID" value="HIU14392.1"/>
    <property type="molecule type" value="Genomic_DNA"/>
</dbReference>
<evidence type="ECO:0000313" key="1">
    <source>
        <dbReference type="EMBL" id="HIU14392.1"/>
    </source>
</evidence>
<proteinExistence type="predicted"/>
<dbReference type="AlphaFoldDB" id="A0A9D1HR40"/>
<reference evidence="1" key="1">
    <citation type="submission" date="2020-10" db="EMBL/GenBank/DDBJ databases">
        <authorList>
            <person name="Gilroy R."/>
        </authorList>
    </citation>
    <scope>NUCLEOTIDE SEQUENCE</scope>
    <source>
        <strain evidence="1">CHK195-11698</strain>
    </source>
</reference>